<dbReference type="OrthoDB" id="10267950at2759"/>
<protein>
    <recommendedName>
        <fullName evidence="5">ATP adenylyltransferase</fullName>
    </recommendedName>
</protein>
<dbReference type="Pfam" id="PF19327">
    <property type="entry name" value="Ap4A_phos_N"/>
    <property type="match status" value="1"/>
</dbReference>
<accession>A0A9P6LG86</accession>
<evidence type="ECO:0000259" key="2">
    <source>
        <dbReference type="Pfam" id="PF19327"/>
    </source>
</evidence>
<dbReference type="InterPro" id="IPR043171">
    <property type="entry name" value="Ap4A_phos1/2-like"/>
</dbReference>
<dbReference type="GO" id="GO:0003877">
    <property type="term" value="F:ATP:ADP adenylyltransferase activity"/>
    <property type="evidence" value="ECO:0007669"/>
    <property type="project" value="InterPro"/>
</dbReference>
<dbReference type="PANTHER" id="PTHR38420">
    <property type="entry name" value="AP-4-A PHOSPHORYLASE II"/>
    <property type="match status" value="1"/>
</dbReference>
<gene>
    <name evidence="3" type="ORF">CkaCkLH20_10355</name>
</gene>
<organism evidence="3 4">
    <name type="scientific">Colletotrichum karsti</name>
    <dbReference type="NCBI Taxonomy" id="1095194"/>
    <lineage>
        <taxon>Eukaryota</taxon>
        <taxon>Fungi</taxon>
        <taxon>Dikarya</taxon>
        <taxon>Ascomycota</taxon>
        <taxon>Pezizomycotina</taxon>
        <taxon>Sordariomycetes</taxon>
        <taxon>Hypocreomycetidae</taxon>
        <taxon>Glomerellales</taxon>
        <taxon>Glomerellaceae</taxon>
        <taxon>Colletotrichum</taxon>
        <taxon>Colletotrichum boninense species complex</taxon>
    </lineage>
</organism>
<evidence type="ECO:0008006" key="5">
    <source>
        <dbReference type="Google" id="ProtNLM"/>
    </source>
</evidence>
<feature type="domain" description="Ap4A phosphorylase 1/2 N-terminal" evidence="2">
    <location>
        <begin position="105"/>
        <end position="193"/>
    </location>
</feature>
<dbReference type="InterPro" id="IPR019200">
    <property type="entry name" value="ATP_adenylylTrfase_C"/>
</dbReference>
<dbReference type="Proteomes" id="UP000781932">
    <property type="component" value="Unassembled WGS sequence"/>
</dbReference>
<dbReference type="InterPro" id="IPR009163">
    <property type="entry name" value="Ap4A_phos1/2"/>
</dbReference>
<keyword evidence="4" id="KW-1185">Reference proteome</keyword>
<evidence type="ECO:0000313" key="4">
    <source>
        <dbReference type="Proteomes" id="UP000781932"/>
    </source>
</evidence>
<dbReference type="Gene3D" id="3.30.428.70">
    <property type="match status" value="1"/>
</dbReference>
<dbReference type="AlphaFoldDB" id="A0A9P6LG86"/>
<dbReference type="Pfam" id="PF09830">
    <property type="entry name" value="ATP_transf"/>
    <property type="match status" value="1"/>
</dbReference>
<reference evidence="3" key="1">
    <citation type="submission" date="2020-03" db="EMBL/GenBank/DDBJ databases">
        <authorList>
            <person name="He L."/>
        </authorList>
    </citation>
    <scope>NUCLEOTIDE SEQUENCE</scope>
    <source>
        <strain evidence="3">CkLH20</strain>
    </source>
</reference>
<sequence length="323" mass="35312">MGSQVTDEASVLEKFDRLVEAGTVLYTPDLKTIRLTDGALQFEFLITSALKSKPLAVWGNAELDDEQPDDRQQPQPKTITTASGAALQLDADGRLPGGDISVAGFVIDLVNAGSHVLMFNKFCVYRPHLILLTADGHRRQFEALGAADLEAARGVLEGLNDGGEQDFLAIFNCGKDGGCSRLHKHMQIIPAPSAFALWPDDGVQEREVPYRYLIKRFEGGGMPAAKELAGEYKRMLVEATKAVPGREEVVEEDGDGRGIAVPHNVILSRRWMVVVPRRRVGFEKADANAAGMMGVVWASGEETYEAWKELGPKWVLVEVGVRK</sequence>
<dbReference type="EMBL" id="JAATWM020000039">
    <property type="protein sequence ID" value="KAF9872263.1"/>
    <property type="molecule type" value="Genomic_DNA"/>
</dbReference>
<feature type="domain" description="ATP adenylyltransferase C-terminal" evidence="1">
    <location>
        <begin position="207"/>
        <end position="321"/>
    </location>
</feature>
<dbReference type="RefSeq" id="XP_038741724.1">
    <property type="nucleotide sequence ID" value="XM_038893069.1"/>
</dbReference>
<evidence type="ECO:0000313" key="3">
    <source>
        <dbReference type="EMBL" id="KAF9872263.1"/>
    </source>
</evidence>
<dbReference type="InterPro" id="IPR036265">
    <property type="entry name" value="HIT-like_sf"/>
</dbReference>
<evidence type="ECO:0000259" key="1">
    <source>
        <dbReference type="Pfam" id="PF09830"/>
    </source>
</evidence>
<comment type="caution">
    <text evidence="3">The sequence shown here is derived from an EMBL/GenBank/DDBJ whole genome shotgun (WGS) entry which is preliminary data.</text>
</comment>
<dbReference type="GeneID" id="62166143"/>
<name>A0A9P6LG86_9PEZI</name>
<dbReference type="InterPro" id="IPR045759">
    <property type="entry name" value="Ap4A_phos1/2_N"/>
</dbReference>
<reference evidence="3" key="2">
    <citation type="submission" date="2020-11" db="EMBL/GenBank/DDBJ databases">
        <title>Whole genome sequencing of Colletotrichum sp.</title>
        <authorList>
            <person name="Li H."/>
        </authorList>
    </citation>
    <scope>NUCLEOTIDE SEQUENCE</scope>
    <source>
        <strain evidence="3">CkLH20</strain>
    </source>
</reference>
<dbReference type="SUPFAM" id="SSF54197">
    <property type="entry name" value="HIT-like"/>
    <property type="match status" value="1"/>
</dbReference>
<proteinExistence type="predicted"/>
<dbReference type="GO" id="GO:0005524">
    <property type="term" value="F:ATP binding"/>
    <property type="evidence" value="ECO:0007669"/>
    <property type="project" value="InterPro"/>
</dbReference>
<dbReference type="GO" id="GO:0009117">
    <property type="term" value="P:nucleotide metabolic process"/>
    <property type="evidence" value="ECO:0007669"/>
    <property type="project" value="InterPro"/>
</dbReference>
<dbReference type="PANTHER" id="PTHR38420:SF1">
    <property type="entry name" value="PUTATIVE (AFU_ORTHOLOGUE AFUA_5G14690)-RELATED"/>
    <property type="match status" value="1"/>
</dbReference>